<keyword evidence="1" id="KW-0539">Nucleus</keyword>
<feature type="region of interest" description="Disordered" evidence="3">
    <location>
        <begin position="1"/>
        <end position="185"/>
    </location>
</feature>
<dbReference type="KEGG" id="lth:KLTH0D05236g"/>
<sequence>MPLKHLPIQPATVSIAPNPHPHAGTRDARKPGGAGLVIRTSRQWVLPPRPKPGRKPSADPAAGGRAGAHKTTTAAAPAKPELKPIQQVQQSASAQSALSGQSATGTASATSRRSSAAPSTAASTTSTPVTAPAAARRASPAPPVSPHSQDPGLAPQPKQRSSVAGTATVSAPATSTATAAAKKPTKTALKKEIQQLKLENFKLKQELGQLAGNLQDLKHRYSQCDTSAKACPTFPKKRSFLDSLVDAEFDTTDSFLKFEDDDEDTGHPLIQGVCMKPTMSFSSQYSSRTNLTDDEDPGFSSSTPSSLFSAELQRSVTNTSFAGGSSAGGSGSGGCGNASGLATSYHCMHSSASATSPHHHTSSPCNVAGVKLAAASIDTAKFLDDYEQSVFQNKYRHLLEQDTRAKSVVTTASAKDQLYAAATASVMTPTFTGDLHLDAIKEEDLNFKLDHDFGNDDISILNFLEDNAPDGGPATTTTATAVTDHIPPWVVKEEEQAADINLFQDFDTSPTLPKPDFRIPPSLEELMGDAEPAERHLDNEIKREDDDSLLKMDVFEFA</sequence>
<evidence type="ECO:0000256" key="3">
    <source>
        <dbReference type="SAM" id="MobiDB-lite"/>
    </source>
</evidence>
<evidence type="ECO:0000259" key="4">
    <source>
        <dbReference type="Pfam" id="PF10297"/>
    </source>
</evidence>
<keyword evidence="6" id="KW-1185">Reference proteome</keyword>
<dbReference type="STRING" id="559295.C5DGG9"/>
<proteinExistence type="predicted"/>
<dbReference type="OrthoDB" id="5374328at2759"/>
<feature type="coiled-coil region" evidence="2">
    <location>
        <begin position="186"/>
        <end position="213"/>
    </location>
</feature>
<dbReference type="Pfam" id="PF10297">
    <property type="entry name" value="Hap4_Hap_bind"/>
    <property type="match status" value="1"/>
</dbReference>
<dbReference type="HOGENOM" id="CLU_432818_0_0_1"/>
<feature type="compositionally biased region" description="Low complexity" evidence="3">
    <location>
        <begin position="161"/>
        <end position="182"/>
    </location>
</feature>
<evidence type="ECO:0000313" key="5">
    <source>
        <dbReference type="EMBL" id="CAR22511.1"/>
    </source>
</evidence>
<organism evidence="5 6">
    <name type="scientific">Lachancea thermotolerans (strain ATCC 56472 / CBS 6340 / NRRL Y-8284)</name>
    <name type="common">Yeast</name>
    <name type="synonym">Kluyveromyces thermotolerans</name>
    <dbReference type="NCBI Taxonomy" id="559295"/>
    <lineage>
        <taxon>Eukaryota</taxon>
        <taxon>Fungi</taxon>
        <taxon>Dikarya</taxon>
        <taxon>Ascomycota</taxon>
        <taxon>Saccharomycotina</taxon>
        <taxon>Saccharomycetes</taxon>
        <taxon>Saccharomycetales</taxon>
        <taxon>Saccharomycetaceae</taxon>
        <taxon>Lachancea</taxon>
    </lineage>
</organism>
<accession>C5DGG9</accession>
<dbReference type="EMBL" id="CU928168">
    <property type="protein sequence ID" value="CAR22511.1"/>
    <property type="molecule type" value="Genomic_DNA"/>
</dbReference>
<protein>
    <submittedName>
        <fullName evidence="5">KLTH0D05236p</fullName>
    </submittedName>
</protein>
<dbReference type="GeneID" id="8295177"/>
<evidence type="ECO:0000256" key="1">
    <source>
        <dbReference type="ARBA" id="ARBA00023242"/>
    </source>
</evidence>
<dbReference type="InterPro" id="IPR018287">
    <property type="entry name" value="Hap4_TF_heteromerisation"/>
</dbReference>
<name>C5DGG9_LACTC</name>
<dbReference type="GO" id="GO:0006355">
    <property type="term" value="P:regulation of DNA-templated transcription"/>
    <property type="evidence" value="ECO:0007669"/>
    <property type="project" value="InterPro"/>
</dbReference>
<keyword evidence="2" id="KW-0175">Coiled coil</keyword>
<dbReference type="InParanoid" id="C5DGG9"/>
<feature type="region of interest" description="Disordered" evidence="3">
    <location>
        <begin position="285"/>
        <end position="305"/>
    </location>
</feature>
<gene>
    <name evidence="5" type="ordered locus">KLTH0D05236g</name>
</gene>
<dbReference type="AlphaFoldDB" id="C5DGG9"/>
<dbReference type="RefSeq" id="XP_002552949.1">
    <property type="nucleotide sequence ID" value="XM_002552903.1"/>
</dbReference>
<feature type="domain" description="Hap4 transcription factor heteromerisation" evidence="4">
    <location>
        <begin position="40"/>
        <end position="56"/>
    </location>
</feature>
<dbReference type="eggNOG" id="ENOG502RQ0N">
    <property type="taxonomic scope" value="Eukaryota"/>
</dbReference>
<evidence type="ECO:0000313" key="6">
    <source>
        <dbReference type="Proteomes" id="UP000002036"/>
    </source>
</evidence>
<dbReference type="Proteomes" id="UP000002036">
    <property type="component" value="Chromosome D"/>
</dbReference>
<reference evidence="5 6" key="1">
    <citation type="journal article" date="2009" name="Genome Res.">
        <title>Comparative genomics of protoploid Saccharomycetaceae.</title>
        <authorList>
            <consortium name="The Genolevures Consortium"/>
            <person name="Souciet J.-L."/>
            <person name="Dujon B."/>
            <person name="Gaillardin C."/>
            <person name="Johnston M."/>
            <person name="Baret P.V."/>
            <person name="Cliften P."/>
            <person name="Sherman D.J."/>
            <person name="Weissenbach J."/>
            <person name="Westhof E."/>
            <person name="Wincker P."/>
            <person name="Jubin C."/>
            <person name="Poulain J."/>
            <person name="Barbe V."/>
            <person name="Segurens B."/>
            <person name="Artiguenave F."/>
            <person name="Anthouard V."/>
            <person name="Vacherie B."/>
            <person name="Val M.-E."/>
            <person name="Fulton R.S."/>
            <person name="Minx P."/>
            <person name="Wilson R."/>
            <person name="Durrens P."/>
            <person name="Jean G."/>
            <person name="Marck C."/>
            <person name="Martin T."/>
            <person name="Nikolski M."/>
            <person name="Rolland T."/>
            <person name="Seret M.-L."/>
            <person name="Casaregola S."/>
            <person name="Despons L."/>
            <person name="Fairhead C."/>
            <person name="Fischer G."/>
            <person name="Lafontaine I."/>
            <person name="Leh V."/>
            <person name="Lemaire M."/>
            <person name="de Montigny J."/>
            <person name="Neuveglise C."/>
            <person name="Thierry A."/>
            <person name="Blanc-Lenfle I."/>
            <person name="Bleykasten C."/>
            <person name="Diffels J."/>
            <person name="Fritsch E."/>
            <person name="Frangeul L."/>
            <person name="Goeffon A."/>
            <person name="Jauniaux N."/>
            <person name="Kachouri-Lafond R."/>
            <person name="Payen C."/>
            <person name="Potier S."/>
            <person name="Pribylova L."/>
            <person name="Ozanne C."/>
            <person name="Richard G.-F."/>
            <person name="Sacerdot C."/>
            <person name="Straub M.-L."/>
            <person name="Talla E."/>
        </authorList>
    </citation>
    <scope>NUCLEOTIDE SEQUENCE [LARGE SCALE GENOMIC DNA]</scope>
    <source>
        <strain evidence="6">ATCC 56472 / CBS 6340 / NRRL Y-8284</strain>
    </source>
</reference>
<feature type="compositionally biased region" description="Low complexity" evidence="3">
    <location>
        <begin position="69"/>
        <end position="139"/>
    </location>
</feature>
<evidence type="ECO:0000256" key="2">
    <source>
        <dbReference type="SAM" id="Coils"/>
    </source>
</evidence>
<dbReference type="OMA" id="IRTSKHW"/>
<dbReference type="GO" id="GO:0005634">
    <property type="term" value="C:nucleus"/>
    <property type="evidence" value="ECO:0007669"/>
    <property type="project" value="InterPro"/>
</dbReference>